<keyword evidence="5 7" id="KW-1133">Transmembrane helix</keyword>
<comment type="similarity">
    <text evidence="7">Belongs to the TRAP transporter small permease family.</text>
</comment>
<dbReference type="GO" id="GO:0022857">
    <property type="term" value="F:transmembrane transporter activity"/>
    <property type="evidence" value="ECO:0007669"/>
    <property type="project" value="UniProtKB-UniRule"/>
</dbReference>
<dbReference type="EMBL" id="CP020331">
    <property type="protein sequence ID" value="AQZ53892.1"/>
    <property type="molecule type" value="Genomic_DNA"/>
</dbReference>
<keyword evidence="2 7" id="KW-0813">Transport</keyword>
<evidence type="ECO:0000256" key="1">
    <source>
        <dbReference type="ARBA" id="ARBA00004651"/>
    </source>
</evidence>
<evidence type="ECO:0000313" key="9">
    <source>
        <dbReference type="EMBL" id="AQZ53892.1"/>
    </source>
</evidence>
<evidence type="ECO:0000256" key="4">
    <source>
        <dbReference type="ARBA" id="ARBA00022692"/>
    </source>
</evidence>
<feature type="transmembrane region" description="Helical" evidence="7">
    <location>
        <begin position="65"/>
        <end position="82"/>
    </location>
</feature>
<evidence type="ECO:0000259" key="8">
    <source>
        <dbReference type="Pfam" id="PF04290"/>
    </source>
</evidence>
<evidence type="ECO:0000256" key="6">
    <source>
        <dbReference type="ARBA" id="ARBA00023136"/>
    </source>
</evidence>
<feature type="transmembrane region" description="Helical" evidence="7">
    <location>
        <begin position="25"/>
        <end position="45"/>
    </location>
</feature>
<protein>
    <recommendedName>
        <fullName evidence="7">TRAP transporter small permease protein</fullName>
    </recommendedName>
</protein>
<keyword evidence="4 7" id="KW-0812">Transmembrane</keyword>
<accession>A0A1U9Z8I7</accession>
<dbReference type="OrthoDB" id="4250245at2"/>
<dbReference type="Pfam" id="PF04290">
    <property type="entry name" value="DctQ"/>
    <property type="match status" value="1"/>
</dbReference>
<organism evidence="9 10">
    <name type="scientific">Martelella mediterranea DSM 17316</name>
    <dbReference type="NCBI Taxonomy" id="1122214"/>
    <lineage>
        <taxon>Bacteria</taxon>
        <taxon>Pseudomonadati</taxon>
        <taxon>Pseudomonadota</taxon>
        <taxon>Alphaproteobacteria</taxon>
        <taxon>Hyphomicrobiales</taxon>
        <taxon>Aurantimonadaceae</taxon>
        <taxon>Martelella</taxon>
    </lineage>
</organism>
<dbReference type="Proteomes" id="UP000191135">
    <property type="component" value="Plasmid pMM593"/>
</dbReference>
<dbReference type="RefSeq" id="WP_018063901.1">
    <property type="nucleotide sequence ID" value="NZ_AQWH01000005.1"/>
</dbReference>
<evidence type="ECO:0000313" key="10">
    <source>
        <dbReference type="Proteomes" id="UP000191135"/>
    </source>
</evidence>
<dbReference type="GO" id="GO:0005886">
    <property type="term" value="C:plasma membrane"/>
    <property type="evidence" value="ECO:0007669"/>
    <property type="project" value="UniProtKB-SubCell"/>
</dbReference>
<gene>
    <name evidence="9" type="ORF">Mame_04600</name>
</gene>
<geneLocation type="plasmid" evidence="10">
    <name>pmm593</name>
</geneLocation>
<keyword evidence="6 7" id="KW-0472">Membrane</keyword>
<keyword evidence="9" id="KW-0614">Plasmid</keyword>
<dbReference type="eggNOG" id="COG4665">
    <property type="taxonomic scope" value="Bacteria"/>
</dbReference>
<feature type="transmembrane region" description="Helical" evidence="7">
    <location>
        <begin position="103"/>
        <end position="131"/>
    </location>
</feature>
<feature type="transmembrane region" description="Helical" evidence="7">
    <location>
        <begin position="151"/>
        <end position="171"/>
    </location>
</feature>
<comment type="subunit">
    <text evidence="7">The complex comprises the extracytoplasmic solute receptor protein and the two transmembrane proteins.</text>
</comment>
<dbReference type="AlphaFoldDB" id="A0A1U9Z8I7"/>
<name>A0A1U9Z8I7_9HYPH</name>
<keyword evidence="10" id="KW-1185">Reference proteome</keyword>
<keyword evidence="7" id="KW-0997">Cell inner membrane</keyword>
<evidence type="ECO:0000256" key="2">
    <source>
        <dbReference type="ARBA" id="ARBA00022448"/>
    </source>
</evidence>
<sequence length="187" mass="19870">MSSATENARQPGGRSPNALTRAWQILVDGLAALGTVLILVLMLVISADIVMRNLLGSSLPLVSELGALLLVMIVSLQLATTIRADRLARTEIFFPGFRLKRPVAGSILSALFNLTGAAMIGLIAWSSFLILQKDWTSGEYIGVSGIATLPVWPFRAFIVFGVAVAACEFLFRAVGDLAASVKAGERP</sequence>
<keyword evidence="3" id="KW-1003">Cell membrane</keyword>
<dbReference type="KEGG" id="mmed:Mame_04600"/>
<reference evidence="9 10" key="1">
    <citation type="submission" date="2017-03" db="EMBL/GenBank/DDBJ databases">
        <title>Foreign affairs: Plasmid Transfer between Roseobacters and Rhizobia.</title>
        <authorList>
            <person name="Bartling P."/>
            <person name="Bunk B."/>
            <person name="Overmann J."/>
            <person name="Brinkmann H."/>
            <person name="Petersen J."/>
        </authorList>
    </citation>
    <scope>NUCLEOTIDE SEQUENCE [LARGE SCALE GENOMIC DNA]</scope>
    <source>
        <strain evidence="9 10">MACL11</strain>
        <plasmid evidence="10">Plasmid pmm593</plasmid>
    </source>
</reference>
<feature type="domain" description="Tripartite ATP-independent periplasmic transporters DctQ component" evidence="8">
    <location>
        <begin position="41"/>
        <end position="174"/>
    </location>
</feature>
<evidence type="ECO:0000256" key="7">
    <source>
        <dbReference type="RuleBase" id="RU369079"/>
    </source>
</evidence>
<evidence type="ECO:0000256" key="3">
    <source>
        <dbReference type="ARBA" id="ARBA00022475"/>
    </source>
</evidence>
<dbReference type="InterPro" id="IPR055348">
    <property type="entry name" value="DctQ"/>
</dbReference>
<comment type="subcellular location">
    <subcellularLocation>
        <location evidence="7">Cell inner membrane</location>
        <topology evidence="7">Multi-pass membrane protein</topology>
    </subcellularLocation>
    <subcellularLocation>
        <location evidence="1">Cell membrane</location>
        <topology evidence="1">Multi-pass membrane protein</topology>
    </subcellularLocation>
</comment>
<proteinExistence type="inferred from homology"/>
<evidence type="ECO:0000256" key="5">
    <source>
        <dbReference type="ARBA" id="ARBA00022989"/>
    </source>
</evidence>
<comment type="function">
    <text evidence="7">Part of the tripartite ATP-independent periplasmic (TRAP) transport system.</text>
</comment>